<dbReference type="InterPro" id="IPR014966">
    <property type="entry name" value="FRG-dom"/>
</dbReference>
<evidence type="ECO:0000313" key="3">
    <source>
        <dbReference type="Proteomes" id="UP000268291"/>
    </source>
</evidence>
<dbReference type="RefSeq" id="WP_127054470.1">
    <property type="nucleotide sequence ID" value="NZ_PYAU01000001.1"/>
</dbReference>
<dbReference type="Pfam" id="PF08867">
    <property type="entry name" value="FRG"/>
    <property type="match status" value="1"/>
</dbReference>
<dbReference type="EMBL" id="RZGY01000002">
    <property type="protein sequence ID" value="RUQ84775.1"/>
    <property type="molecule type" value="Genomic_DNA"/>
</dbReference>
<name>A0ABY0C6H6_9MICO</name>
<keyword evidence="3" id="KW-1185">Reference proteome</keyword>
<reference evidence="2 3" key="1">
    <citation type="submission" date="2018-12" db="EMBL/GenBank/DDBJ databases">
        <authorList>
            <person name="hu s."/>
            <person name="Xu Y."/>
            <person name="Xu B."/>
            <person name="Li F."/>
        </authorList>
    </citation>
    <scope>NUCLEOTIDE SEQUENCE [LARGE SCALE GENOMIC DNA]</scope>
    <source>
        <strain evidence="2 3">KSW2-17</strain>
    </source>
</reference>
<organism evidence="2 3">
    <name type="scientific">Labedella gwakjiensis</name>
    <dbReference type="NCBI Taxonomy" id="390269"/>
    <lineage>
        <taxon>Bacteria</taxon>
        <taxon>Bacillati</taxon>
        <taxon>Actinomycetota</taxon>
        <taxon>Actinomycetes</taxon>
        <taxon>Micrococcales</taxon>
        <taxon>Microbacteriaceae</taxon>
        <taxon>Labedella</taxon>
    </lineage>
</organism>
<accession>A0ABY0C6H6</accession>
<sequence length="296" mass="32763">MDVGWKWKSTRHWVKPASARDVMNFIGSIGVYSTGQRFAWRGMSSADYSVSSSLQRIAGPTEDDVRRAELEILREAREWGLGVHATGRVDDLQLLSDLQHFGVPTRLIDVTSNPMTALWFACQPSVEGTAKSGLLLALNVTNWDRLSTVTSVATWGTVSDPQSARLKQTLLQGTPFILESAAPNARLRAQEGFFVAGAVPPVQDKALGSGITLISPTPFDSIRVTWKRIDQEQLERRLAEPRGAGAPAALPFVAILINAQLKVKLRKYLEGTYNRSARVLFPDYEGYRQYGENFRG</sequence>
<evidence type="ECO:0000259" key="1">
    <source>
        <dbReference type="SMART" id="SM00901"/>
    </source>
</evidence>
<dbReference type="Proteomes" id="UP000268291">
    <property type="component" value="Unassembled WGS sequence"/>
</dbReference>
<feature type="domain" description="FRG" evidence="1">
    <location>
        <begin position="34"/>
        <end position="136"/>
    </location>
</feature>
<evidence type="ECO:0000313" key="2">
    <source>
        <dbReference type="EMBL" id="RUQ84775.1"/>
    </source>
</evidence>
<protein>
    <submittedName>
        <fullName evidence="2">FRG domain-containing protein</fullName>
    </submittedName>
</protein>
<comment type="caution">
    <text evidence="2">The sequence shown here is derived from an EMBL/GenBank/DDBJ whole genome shotgun (WGS) entry which is preliminary data.</text>
</comment>
<proteinExistence type="predicted"/>
<dbReference type="SMART" id="SM00901">
    <property type="entry name" value="FRG"/>
    <property type="match status" value="1"/>
</dbReference>
<gene>
    <name evidence="2" type="ORF">ELQ93_14395</name>
</gene>